<dbReference type="RefSeq" id="WP_169772570.1">
    <property type="nucleotide sequence ID" value="NZ_JABCUR010000019.1"/>
</dbReference>
<reference evidence="1 2" key="1">
    <citation type="submission" date="2020-04" db="EMBL/GenBank/DDBJ databases">
        <title>Antimicrobial susceptibility and clonality of vaginal-derived multi-drug resistant Mobiluncus isolates in China.</title>
        <authorList>
            <person name="Zhang X."/>
        </authorList>
    </citation>
    <scope>NUCLEOTIDE SEQUENCE [LARGE SCALE GENOMIC DNA]</scope>
    <source>
        <strain evidence="1 2">13</strain>
    </source>
</reference>
<comment type="caution">
    <text evidence="1">The sequence shown here is derived from an EMBL/GenBank/DDBJ whole genome shotgun (WGS) entry which is preliminary data.</text>
</comment>
<dbReference type="EMBL" id="JABCUR010000019">
    <property type="protein sequence ID" value="NMW66145.1"/>
    <property type="molecule type" value="Genomic_DNA"/>
</dbReference>
<proteinExistence type="predicted"/>
<protein>
    <submittedName>
        <fullName evidence="1">Uncharacterized protein</fullName>
    </submittedName>
</protein>
<organism evidence="1 2">
    <name type="scientific">Mobiluncus mulieris</name>
    <dbReference type="NCBI Taxonomy" id="2052"/>
    <lineage>
        <taxon>Bacteria</taxon>
        <taxon>Bacillati</taxon>
        <taxon>Actinomycetota</taxon>
        <taxon>Actinomycetes</taxon>
        <taxon>Actinomycetales</taxon>
        <taxon>Actinomycetaceae</taxon>
        <taxon>Mobiluncus</taxon>
    </lineage>
</organism>
<dbReference type="AlphaFoldDB" id="A0A7Y0U367"/>
<sequence length="45" mass="5403">MGFDQREREMEIVGVLTENGWLVYHAMIPPSKKTRMEIERALRRK</sequence>
<accession>A0A7Y0U367</accession>
<name>A0A7Y0U367_9ACTO</name>
<evidence type="ECO:0000313" key="1">
    <source>
        <dbReference type="EMBL" id="NMW66145.1"/>
    </source>
</evidence>
<gene>
    <name evidence="1" type="ORF">HHJ78_11700</name>
</gene>
<evidence type="ECO:0000313" key="2">
    <source>
        <dbReference type="Proteomes" id="UP000578252"/>
    </source>
</evidence>
<dbReference type="Proteomes" id="UP000578252">
    <property type="component" value="Unassembled WGS sequence"/>
</dbReference>